<dbReference type="CDD" id="cd18287">
    <property type="entry name" value="BTB_POZ_BTBD9"/>
    <property type="match status" value="1"/>
</dbReference>
<feature type="domain" description="BTB" evidence="2">
    <location>
        <begin position="50"/>
        <end position="117"/>
    </location>
</feature>
<dbReference type="Proteomes" id="UP000050795">
    <property type="component" value="Unassembled WGS sequence"/>
</dbReference>
<proteinExistence type="predicted"/>
<dbReference type="PROSITE" id="PS50097">
    <property type="entry name" value="BTB"/>
    <property type="match status" value="1"/>
</dbReference>
<dbReference type="WBParaSite" id="TREG1_128860.2">
    <property type="protein sequence ID" value="TREG1_128860.2"/>
    <property type="gene ID" value="TREG1_128860"/>
</dbReference>
<dbReference type="SMART" id="SM00875">
    <property type="entry name" value="BACK"/>
    <property type="match status" value="1"/>
</dbReference>
<dbReference type="GO" id="GO:0048512">
    <property type="term" value="P:circadian behavior"/>
    <property type="evidence" value="ECO:0007669"/>
    <property type="project" value="TreeGrafter"/>
</dbReference>
<dbReference type="InterPro" id="IPR000421">
    <property type="entry name" value="FA58C"/>
</dbReference>
<name>A0AA85IYG6_TRIRE</name>
<feature type="region of interest" description="Disordered" evidence="1">
    <location>
        <begin position="276"/>
        <end position="296"/>
    </location>
</feature>
<evidence type="ECO:0000313" key="3">
    <source>
        <dbReference type="Proteomes" id="UP000050795"/>
    </source>
</evidence>
<feature type="region of interest" description="Disordered" evidence="1">
    <location>
        <begin position="232"/>
        <end position="261"/>
    </location>
</feature>
<dbReference type="Gene3D" id="1.25.40.420">
    <property type="match status" value="1"/>
</dbReference>
<feature type="compositionally biased region" description="Acidic residues" evidence="1">
    <location>
        <begin position="419"/>
        <end position="436"/>
    </location>
</feature>
<reference evidence="3" key="1">
    <citation type="submission" date="2022-06" db="EMBL/GenBank/DDBJ databases">
        <authorList>
            <person name="Berger JAMES D."/>
            <person name="Berger JAMES D."/>
        </authorList>
    </citation>
    <scope>NUCLEOTIDE SEQUENCE [LARGE SCALE GENOMIC DNA]</scope>
</reference>
<dbReference type="Pfam" id="PF07707">
    <property type="entry name" value="BACK"/>
    <property type="match status" value="1"/>
</dbReference>
<sequence length="1026" mass="115238">MSNQAATHCHGLGFGAFSNEVQDVTQACEINHSAEIIPCIAQLYRNELFSDVNLVVQNTHFPAHKAILAARSDYFRALFYGGMAESSSSVVHLNDINVIAFKNILRYMYTGQIKLKKSKLTLEILGLAHQYNFHSLESALSTYLTHSLCLKNVWCVFDMAVMYNLEGLITACLRFLDCLAPAPLRDPRFLKLSQSSVERLLSRDSFCASEIEIFRAVCAWLKHFNKVNSETADRSHLSDNPQSDVDNEVGQEELSSEVKAESNNLSFSELFNSSVHREKKSSNRDIDSDRESQMAVTSEELRNHHMMSRCVRFELMSLTELLTEVRSSKLVSSEELLDAINRQTNCPAEVPHRGWLLPGVNLASPRFGCTLISGEHGTYPHFFVENPLDLEESNDAKLNIESLSVNELNCHDSDYSDRNEEDDDAVDDIDDEDEAGDIGGGGGHGETYRRCQQQQQRRNNDDGNIHIPTIDMSDVAGRTFNRHIDSTHLSRSSLSEGVVWGTNHAPTVSSNPSDSSRHTHNQRLSNTQQIHYNIRNLTLYGTGIVNTAAAAAAASGSTSNALTNKASRWIQPSSRRRVNQNKPPPPHSEYDVVRHSLDDPKASIVIQLGKPSIVNTIRMQLWDQDLRSYSYSIDVSLDQSTWHHIVDYRNYMCRSWQTLHFPSRVIHYIRITGTRNTFNRTFHIITFRCLYSENIFQQVDGFMVPTYNVANVDLGATVLEGVSRNRNALIDGNVRMYDWNSGYTCHQLGNGAIVVQLAQPFLLRSMRFLLWDLDPRTYSYSVYVSNDRSDWKLVRDASGEQCRSWQVIRFPLQLVTFIRVVGSNNTANDVFHLVHLECPYPPAETLEDNTEGHSEELVNPTANVASEPNDNEENIATPLSSGINQHDDNDTAVANEYQPRNAQQSPVRRTVTPDRIVCNSNSVRSESRPLDTDDQSGEFRLPNIRRPNMVATTALADYDLMPDLNISFPDTASDDTVQSDSISTTITTTTPSAVVPLSSSAIVAAGQRDNLPVHQDFVPHCSFHRA</sequence>
<dbReference type="InterPro" id="IPR052407">
    <property type="entry name" value="BTB_POZ_domain_cont_9"/>
</dbReference>
<feature type="region of interest" description="Disordered" evidence="1">
    <location>
        <begin position="502"/>
        <end position="527"/>
    </location>
</feature>
<dbReference type="InterPro" id="IPR011333">
    <property type="entry name" value="SKP1/BTB/POZ_sf"/>
</dbReference>
<dbReference type="Gene3D" id="2.60.120.260">
    <property type="entry name" value="Galactose-binding domain-like"/>
    <property type="match status" value="2"/>
</dbReference>
<dbReference type="Pfam" id="PF00651">
    <property type="entry name" value="BTB"/>
    <property type="match status" value="1"/>
</dbReference>
<dbReference type="PANTHER" id="PTHR46306">
    <property type="entry name" value="BTB/POZ DOMAIN-CONTAINING PROTEIN 9"/>
    <property type="match status" value="1"/>
</dbReference>
<feature type="compositionally biased region" description="Basic and acidic residues" evidence="1">
    <location>
        <begin position="280"/>
        <end position="292"/>
    </location>
</feature>
<dbReference type="SUPFAM" id="SSF54695">
    <property type="entry name" value="POZ domain"/>
    <property type="match status" value="1"/>
</dbReference>
<dbReference type="GO" id="GO:0005737">
    <property type="term" value="C:cytoplasm"/>
    <property type="evidence" value="ECO:0007669"/>
    <property type="project" value="TreeGrafter"/>
</dbReference>
<dbReference type="WBParaSite" id="TREG1_128860.1">
    <property type="protein sequence ID" value="TREG1_128860.1"/>
    <property type="gene ID" value="TREG1_128860"/>
</dbReference>
<dbReference type="InterPro" id="IPR011705">
    <property type="entry name" value="BACK"/>
</dbReference>
<feature type="compositionally biased region" description="Low complexity" evidence="1">
    <location>
        <begin position="555"/>
        <end position="564"/>
    </location>
</feature>
<organism evidence="3 4">
    <name type="scientific">Trichobilharzia regenti</name>
    <name type="common">Nasal bird schistosome</name>
    <dbReference type="NCBI Taxonomy" id="157069"/>
    <lineage>
        <taxon>Eukaryota</taxon>
        <taxon>Metazoa</taxon>
        <taxon>Spiralia</taxon>
        <taxon>Lophotrochozoa</taxon>
        <taxon>Platyhelminthes</taxon>
        <taxon>Trematoda</taxon>
        <taxon>Digenea</taxon>
        <taxon>Strigeidida</taxon>
        <taxon>Schistosomatoidea</taxon>
        <taxon>Schistosomatidae</taxon>
        <taxon>Trichobilharzia</taxon>
    </lineage>
</organism>
<feature type="compositionally biased region" description="Acidic residues" evidence="1">
    <location>
        <begin position="245"/>
        <end position="255"/>
    </location>
</feature>
<dbReference type="Gene3D" id="3.30.710.10">
    <property type="entry name" value="Potassium Channel Kv1.1, Chain A"/>
    <property type="match status" value="1"/>
</dbReference>
<protein>
    <recommendedName>
        <fullName evidence="2">BTB domain-containing protein</fullName>
    </recommendedName>
</protein>
<dbReference type="PANTHER" id="PTHR46306:SF1">
    <property type="entry name" value="BTB_POZ DOMAIN-CONTAINING PROTEIN 9"/>
    <property type="match status" value="1"/>
</dbReference>
<dbReference type="InterPro" id="IPR000210">
    <property type="entry name" value="BTB/POZ_dom"/>
</dbReference>
<feature type="region of interest" description="Disordered" evidence="1">
    <location>
        <begin position="555"/>
        <end position="588"/>
    </location>
</feature>
<evidence type="ECO:0000313" key="4">
    <source>
        <dbReference type="WBParaSite" id="TREG1_128860.1"/>
    </source>
</evidence>
<evidence type="ECO:0000313" key="5">
    <source>
        <dbReference type="WBParaSite" id="TREG1_128860.2"/>
    </source>
</evidence>
<evidence type="ECO:0000256" key="1">
    <source>
        <dbReference type="SAM" id="MobiDB-lite"/>
    </source>
</evidence>
<reference evidence="4 5" key="2">
    <citation type="submission" date="2023-11" db="UniProtKB">
        <authorList>
            <consortium name="WormBaseParasite"/>
        </authorList>
    </citation>
    <scope>IDENTIFICATION</scope>
</reference>
<dbReference type="GO" id="GO:0008344">
    <property type="term" value="P:adult locomotory behavior"/>
    <property type="evidence" value="ECO:0007669"/>
    <property type="project" value="TreeGrafter"/>
</dbReference>
<dbReference type="SMART" id="SM00225">
    <property type="entry name" value="BTB"/>
    <property type="match status" value="1"/>
</dbReference>
<dbReference type="GO" id="GO:0050804">
    <property type="term" value="P:modulation of chemical synaptic transmission"/>
    <property type="evidence" value="ECO:0007669"/>
    <property type="project" value="TreeGrafter"/>
</dbReference>
<dbReference type="InterPro" id="IPR008979">
    <property type="entry name" value="Galactose-bd-like_sf"/>
</dbReference>
<evidence type="ECO:0000259" key="2">
    <source>
        <dbReference type="PROSITE" id="PS50097"/>
    </source>
</evidence>
<dbReference type="SUPFAM" id="SSF49785">
    <property type="entry name" value="Galactose-binding domain-like"/>
    <property type="match status" value="2"/>
</dbReference>
<feature type="region of interest" description="Disordered" evidence="1">
    <location>
        <begin position="410"/>
        <end position="470"/>
    </location>
</feature>
<dbReference type="AlphaFoldDB" id="A0AA85IYG6"/>
<feature type="compositionally biased region" description="Polar residues" evidence="1">
    <location>
        <begin position="504"/>
        <end position="514"/>
    </location>
</feature>
<accession>A0AA85IYG6</accession>
<dbReference type="Pfam" id="PF00754">
    <property type="entry name" value="F5_F8_type_C"/>
    <property type="match status" value="1"/>
</dbReference>
<keyword evidence="3" id="KW-1185">Reference proteome</keyword>
<feature type="region of interest" description="Disordered" evidence="1">
    <location>
        <begin position="861"/>
        <end position="889"/>
    </location>
</feature>